<dbReference type="SUPFAM" id="SSF51011">
    <property type="entry name" value="Glycosyl hydrolase domain"/>
    <property type="match status" value="1"/>
</dbReference>
<comment type="similarity">
    <text evidence="2">Belongs to the glycosyl hydrolase 13 family.</text>
</comment>
<dbReference type="Gene3D" id="2.60.40.1180">
    <property type="entry name" value="Golgi alpha-mannosidase II"/>
    <property type="match status" value="1"/>
</dbReference>
<evidence type="ECO:0000256" key="3">
    <source>
        <dbReference type="ARBA" id="ARBA00022723"/>
    </source>
</evidence>
<dbReference type="EC" id="3.2.1.1" evidence="10"/>
<keyword evidence="5" id="KW-0119">Carbohydrate metabolism</keyword>
<keyword evidence="6 10" id="KW-0326">Glycosidase</keyword>
<dbReference type="PATRIC" id="fig|1142394.8.peg.129"/>
<evidence type="ECO:0000313" key="10">
    <source>
        <dbReference type="EMBL" id="BAM02287.1"/>
    </source>
</evidence>
<reference evidence="10 11" key="1">
    <citation type="submission" date="2012-02" db="EMBL/GenBank/DDBJ databases">
        <title>Complete genome sequence of Phycisphaera mikurensis NBRC 102666.</title>
        <authorList>
            <person name="Ankai A."/>
            <person name="Hosoyama A."/>
            <person name="Terui Y."/>
            <person name="Sekine M."/>
            <person name="Fukai R."/>
            <person name="Kato Y."/>
            <person name="Nakamura S."/>
            <person name="Yamada-Narita S."/>
            <person name="Kawakoshi A."/>
            <person name="Fukunaga Y."/>
            <person name="Yamazaki S."/>
            <person name="Fujita N."/>
        </authorList>
    </citation>
    <scope>NUCLEOTIDE SEQUENCE [LARGE SCALE GENOMIC DNA]</scope>
    <source>
        <strain evidence="11">NBRC 102666 / KCTC 22515 / FYK2301M01</strain>
    </source>
</reference>
<feature type="active site" description="Proton donor" evidence="7">
    <location>
        <position position="276"/>
    </location>
</feature>
<dbReference type="SMART" id="SM00642">
    <property type="entry name" value="Aamy"/>
    <property type="match status" value="1"/>
</dbReference>
<accession>I0IAJ9</accession>
<proteinExistence type="inferred from homology"/>
<dbReference type="InterPro" id="IPR013776">
    <property type="entry name" value="A-amylase_thermo"/>
</dbReference>
<dbReference type="SUPFAM" id="SSF51445">
    <property type="entry name" value="(Trans)glycosidases"/>
    <property type="match status" value="1"/>
</dbReference>
<dbReference type="Gene3D" id="2.40.30.140">
    <property type="match status" value="1"/>
</dbReference>
<evidence type="ECO:0000313" key="11">
    <source>
        <dbReference type="Proteomes" id="UP000007881"/>
    </source>
</evidence>
<feature type="active site" description="Nucleophile" evidence="7">
    <location>
        <position position="241"/>
    </location>
</feature>
<dbReference type="PANTHER" id="PTHR43447">
    <property type="entry name" value="ALPHA-AMYLASE"/>
    <property type="match status" value="1"/>
</dbReference>
<keyword evidence="11" id="KW-1185">Reference proteome</keyword>
<dbReference type="RefSeq" id="WP_014435507.1">
    <property type="nucleotide sequence ID" value="NC_017080.1"/>
</dbReference>
<keyword evidence="8" id="KW-0106">Calcium</keyword>
<dbReference type="GO" id="GO:0005975">
    <property type="term" value="P:carbohydrate metabolic process"/>
    <property type="evidence" value="ECO:0007669"/>
    <property type="project" value="InterPro"/>
</dbReference>
<dbReference type="InterPro" id="IPR013780">
    <property type="entry name" value="Glyco_hydro_b"/>
</dbReference>
<evidence type="ECO:0000256" key="4">
    <source>
        <dbReference type="ARBA" id="ARBA00022801"/>
    </source>
</evidence>
<dbReference type="eggNOG" id="COG0366">
    <property type="taxonomic scope" value="Bacteria"/>
</dbReference>
<keyword evidence="3 8" id="KW-0479">Metal-binding</keyword>
<dbReference type="InterPro" id="IPR006047">
    <property type="entry name" value="GH13_cat_dom"/>
</dbReference>
<dbReference type="InterPro" id="IPR017853">
    <property type="entry name" value="GH"/>
</dbReference>
<dbReference type="HOGENOM" id="CLU_024572_2_0_0"/>
<sequence length="511" mass="55666">MSDNAPPSVMLQAFTWRTPADGGFWERLGKQGRHLAEIGFTHVWCPPPCKGGGGAADRGYGLYDLYDLGEFDQKGAVRTRYGTKEALVAAVAALKEAGLEPIADVVLNHRMGADEQESFEVQEVDPSNRLENIGEPFELTAWTGYTFPGRLREPGDPNDFRWRWHHFTAVDQAPEGDESDRPRLFRIADRGWEPEVDDENGNADFLMGCDVNLDQDDVRAELFRWGDWFLAETGFSGFRFDAAKHMSRRFLRDFLGHVRAPRGEDHPGGGHFAVSEYGSGDPAAIRAFLDATGGATQAFDFPLHYAFAAAGAAMNGQGELDLRGLFDGAVVQTHPDLAVTFVDNHDSDPAQEVGGWVDDAFKPHAYAAILLRAGGMPCVFGGDLDFLRGGVGLPGNEGDAAPDCPPLTDHGVVIRRLMDARRGFAFGEQEEVAVEAGHRAWIRRGTDAHPGVMVVVINAGDDDVTIEADTRRGGQLFRELVRPDAGEEVTAGDDGTAALRCPARDVAVWVC</sequence>
<name>I0IAJ9_PHYMF</name>
<comment type="cofactor">
    <cofactor evidence="1">
        <name>Ca(2+)</name>
        <dbReference type="ChEBI" id="CHEBI:29108"/>
    </cofactor>
</comment>
<organism evidence="10 11">
    <name type="scientific">Phycisphaera mikurensis (strain NBRC 102666 / KCTC 22515 / FYK2301M01)</name>
    <dbReference type="NCBI Taxonomy" id="1142394"/>
    <lineage>
        <taxon>Bacteria</taxon>
        <taxon>Pseudomonadati</taxon>
        <taxon>Planctomycetota</taxon>
        <taxon>Phycisphaerae</taxon>
        <taxon>Phycisphaerales</taxon>
        <taxon>Phycisphaeraceae</taxon>
        <taxon>Phycisphaera</taxon>
    </lineage>
</organism>
<dbReference type="Pfam" id="PF00128">
    <property type="entry name" value="Alpha-amylase"/>
    <property type="match status" value="1"/>
</dbReference>
<dbReference type="CDD" id="cd11318">
    <property type="entry name" value="AmyAc_bac_fung_AmyA"/>
    <property type="match status" value="1"/>
</dbReference>
<evidence type="ECO:0000256" key="5">
    <source>
        <dbReference type="ARBA" id="ARBA00023277"/>
    </source>
</evidence>
<dbReference type="AlphaFoldDB" id="I0IAJ9"/>
<dbReference type="EMBL" id="AP012338">
    <property type="protein sequence ID" value="BAM02287.1"/>
    <property type="molecule type" value="Genomic_DNA"/>
</dbReference>
<feature type="domain" description="Glycosyl hydrolase family 13 catalytic" evidence="9">
    <location>
        <begin position="8"/>
        <end position="422"/>
    </location>
</feature>
<keyword evidence="4 10" id="KW-0378">Hydrolase</keyword>
<feature type="binding site" evidence="8">
    <location>
        <position position="245"/>
    </location>
    <ligand>
        <name>Ca(2+)</name>
        <dbReference type="ChEBI" id="CHEBI:29108"/>
        <label>1</label>
    </ligand>
</feature>
<feature type="binding site" evidence="8">
    <location>
        <position position="204"/>
    </location>
    <ligand>
        <name>Ca(2+)</name>
        <dbReference type="ChEBI" id="CHEBI:29108"/>
        <label>1</label>
    </ligand>
</feature>
<gene>
    <name evidence="10" type="ordered locus">PSMK_01280</name>
</gene>
<evidence type="ECO:0000256" key="1">
    <source>
        <dbReference type="ARBA" id="ARBA00001913"/>
    </source>
</evidence>
<dbReference type="STRING" id="1142394.PSMK_01280"/>
<dbReference type="PIRSF" id="PIRSF001021">
    <property type="entry name" value="Alph-amls_thrmst"/>
    <property type="match status" value="1"/>
</dbReference>
<feature type="binding site" evidence="8">
    <location>
        <position position="210"/>
    </location>
    <ligand>
        <name>Ca(2+)</name>
        <dbReference type="ChEBI" id="CHEBI:29108"/>
        <label>1</label>
    </ligand>
</feature>
<evidence type="ECO:0000256" key="6">
    <source>
        <dbReference type="ARBA" id="ARBA00023295"/>
    </source>
</evidence>
<dbReference type="NCBIfam" id="NF006969">
    <property type="entry name" value="PRK09441.1-2"/>
    <property type="match status" value="1"/>
</dbReference>
<evidence type="ECO:0000259" key="9">
    <source>
        <dbReference type="SMART" id="SM00642"/>
    </source>
</evidence>
<feature type="binding site" evidence="8">
    <location>
        <position position="318"/>
    </location>
    <ligand>
        <name>Ca(2+)</name>
        <dbReference type="ChEBI" id="CHEBI:29108"/>
        <label>3</label>
    </ligand>
</feature>
<dbReference type="Gene3D" id="3.20.20.80">
    <property type="entry name" value="Glycosidases"/>
    <property type="match status" value="1"/>
</dbReference>
<evidence type="ECO:0000256" key="8">
    <source>
        <dbReference type="PIRSR" id="PIRSR001021-2"/>
    </source>
</evidence>
<dbReference type="GO" id="GO:0005509">
    <property type="term" value="F:calcium ion binding"/>
    <property type="evidence" value="ECO:0007669"/>
    <property type="project" value="InterPro"/>
</dbReference>
<evidence type="ECO:0000256" key="2">
    <source>
        <dbReference type="ARBA" id="ARBA00008061"/>
    </source>
</evidence>
<dbReference type="KEGG" id="phm:PSMK_01280"/>
<dbReference type="GO" id="GO:0004556">
    <property type="term" value="F:alpha-amylase activity"/>
    <property type="evidence" value="ECO:0007669"/>
    <property type="project" value="UniProtKB-EC"/>
</dbReference>
<dbReference type="Proteomes" id="UP000007881">
    <property type="component" value="Chromosome"/>
</dbReference>
<feature type="binding site" evidence="8">
    <location>
        <position position="108"/>
    </location>
    <ligand>
        <name>Ca(2+)</name>
        <dbReference type="ChEBI" id="CHEBI:29108"/>
        <label>1</label>
    </ligand>
</feature>
<protein>
    <submittedName>
        <fullName evidence="10">Putative alpha-amylase</fullName>
        <ecNumber evidence="10">3.2.1.1</ecNumber>
    </submittedName>
</protein>
<evidence type="ECO:0000256" key="7">
    <source>
        <dbReference type="PIRSR" id="PIRSR001021-1"/>
    </source>
</evidence>